<dbReference type="AlphaFoldDB" id="A0A8K0ESI9"/>
<evidence type="ECO:0000313" key="5">
    <source>
        <dbReference type="Proteomes" id="UP000838412"/>
    </source>
</evidence>
<dbReference type="Proteomes" id="UP000838412">
    <property type="component" value="Chromosome 5"/>
</dbReference>
<organism evidence="4 5">
    <name type="scientific">Branchiostoma lanceolatum</name>
    <name type="common">Common lancelet</name>
    <name type="synonym">Amphioxus lanceolatum</name>
    <dbReference type="NCBI Taxonomy" id="7740"/>
    <lineage>
        <taxon>Eukaryota</taxon>
        <taxon>Metazoa</taxon>
        <taxon>Chordata</taxon>
        <taxon>Cephalochordata</taxon>
        <taxon>Leptocardii</taxon>
        <taxon>Amphioxiformes</taxon>
        <taxon>Branchiostomatidae</taxon>
        <taxon>Branchiostoma</taxon>
    </lineage>
</organism>
<feature type="region of interest" description="Disordered" evidence="1">
    <location>
        <begin position="169"/>
        <end position="198"/>
    </location>
</feature>
<evidence type="ECO:0000256" key="1">
    <source>
        <dbReference type="SAM" id="MobiDB-lite"/>
    </source>
</evidence>
<dbReference type="OrthoDB" id="9924766at2759"/>
<dbReference type="EMBL" id="OV696690">
    <property type="protein sequence ID" value="CAH1264717.1"/>
    <property type="molecule type" value="Genomic_DNA"/>
</dbReference>
<keyword evidence="5" id="KW-1185">Reference proteome</keyword>
<evidence type="ECO:0000256" key="3">
    <source>
        <dbReference type="SAM" id="SignalP"/>
    </source>
</evidence>
<keyword evidence="2" id="KW-0812">Transmembrane</keyword>
<evidence type="ECO:0000313" key="4">
    <source>
        <dbReference type="EMBL" id="CAH1264717.1"/>
    </source>
</evidence>
<feature type="chain" id="PRO_5035465815" evidence="3">
    <location>
        <begin position="22"/>
        <end position="255"/>
    </location>
</feature>
<reference evidence="4" key="1">
    <citation type="submission" date="2022-01" db="EMBL/GenBank/DDBJ databases">
        <authorList>
            <person name="Braso-Vives M."/>
        </authorList>
    </citation>
    <scope>NUCLEOTIDE SEQUENCE</scope>
</reference>
<keyword evidence="3" id="KW-0732">Signal</keyword>
<keyword evidence="2" id="KW-1133">Transmembrane helix</keyword>
<name>A0A8K0ESI9_BRALA</name>
<evidence type="ECO:0000256" key="2">
    <source>
        <dbReference type="SAM" id="Phobius"/>
    </source>
</evidence>
<keyword evidence="2" id="KW-0472">Membrane</keyword>
<dbReference type="InterPro" id="IPR040311">
    <property type="entry name" value="CCDC3"/>
</dbReference>
<dbReference type="PANTHER" id="PTHR31663:SF6">
    <property type="entry name" value="COILED-COIL DOMAIN-CONTAINING PROTEIN 3-LIKE"/>
    <property type="match status" value="1"/>
</dbReference>
<accession>A0A8K0ESI9</accession>
<protein>
    <submittedName>
        <fullName evidence="4">Hypp3049 protein</fullName>
    </submittedName>
</protein>
<feature type="signal peptide" evidence="3">
    <location>
        <begin position="1"/>
        <end position="21"/>
    </location>
</feature>
<dbReference type="PANTHER" id="PTHR31663">
    <property type="entry name" value="COILED-COIL DOMAIN-CONTAINING PROTEIN 3"/>
    <property type="match status" value="1"/>
</dbReference>
<sequence>MQRCFLLSLAMAMLAVHQARGCSQPDGYMPWSINDRVQAADMVVWGRVVAKHGLKEPPSTSYTAEVSYGCHVHGDTTALHPSFMVTKMGYENVHQCVAHNVDVGSYYFFFLTYGEEEVLIPQDINLQTAVIPDTPENRLEFSLCCGFTLSVCQPEPLTTSQAQTVARTTSQPQTVPQTTSQPQTVFQTTSQSQTVPSGTNPAVAMTTMNVSMTTQNLTDSMMTKPDMSVGGASHLGMSAMLVLLSSLVVVVHFAV</sequence>
<gene>
    <name evidence="4" type="primary">Hypp3049</name>
    <name evidence="4" type="ORF">BLAG_LOCUS18980</name>
</gene>
<feature type="transmembrane region" description="Helical" evidence="2">
    <location>
        <begin position="235"/>
        <end position="254"/>
    </location>
</feature>
<feature type="compositionally biased region" description="Low complexity" evidence="1">
    <location>
        <begin position="169"/>
        <end position="197"/>
    </location>
</feature>
<proteinExistence type="predicted"/>